<name>A0A382R368_9ZZZZ</name>
<gene>
    <name evidence="1" type="ORF">METZ01_LOCUS344419</name>
</gene>
<proteinExistence type="predicted"/>
<reference evidence="1" key="1">
    <citation type="submission" date="2018-05" db="EMBL/GenBank/DDBJ databases">
        <authorList>
            <person name="Lanie J.A."/>
            <person name="Ng W.-L."/>
            <person name="Kazmierczak K.M."/>
            <person name="Andrzejewski T.M."/>
            <person name="Davidsen T.M."/>
            <person name="Wayne K.J."/>
            <person name="Tettelin H."/>
            <person name="Glass J.I."/>
            <person name="Rusch D."/>
            <person name="Podicherti R."/>
            <person name="Tsui H.-C.T."/>
            <person name="Winkler M.E."/>
        </authorList>
    </citation>
    <scope>NUCLEOTIDE SEQUENCE</scope>
</reference>
<dbReference type="EMBL" id="UINC01118443">
    <property type="protein sequence ID" value="SVC91565.1"/>
    <property type="molecule type" value="Genomic_DNA"/>
</dbReference>
<organism evidence="1">
    <name type="scientific">marine metagenome</name>
    <dbReference type="NCBI Taxonomy" id="408172"/>
    <lineage>
        <taxon>unclassified sequences</taxon>
        <taxon>metagenomes</taxon>
        <taxon>ecological metagenomes</taxon>
    </lineage>
</organism>
<sequence>MSLMFKFFQLKIRAINAIEMLQYVQVKQPSDPSRIVIGSIQDLNIFLQIDAKEHGPIMTDEYANPSQELTRFLRL</sequence>
<evidence type="ECO:0000313" key="1">
    <source>
        <dbReference type="EMBL" id="SVC91565.1"/>
    </source>
</evidence>
<dbReference type="AlphaFoldDB" id="A0A382R368"/>
<protein>
    <submittedName>
        <fullName evidence="1">Uncharacterized protein</fullName>
    </submittedName>
</protein>
<accession>A0A382R368</accession>